<gene>
    <name evidence="2" type="ORF">IC612_02135</name>
</gene>
<keyword evidence="1" id="KW-0812">Transmembrane</keyword>
<protein>
    <submittedName>
        <fullName evidence="2">Uncharacterized protein</fullName>
    </submittedName>
</protein>
<comment type="caution">
    <text evidence="2">The sequence shown here is derived from an EMBL/GenBank/DDBJ whole genome shotgun (WGS) entry which is preliminary data.</text>
</comment>
<keyword evidence="1" id="KW-0472">Membrane</keyword>
<keyword evidence="3" id="KW-1185">Reference proteome</keyword>
<dbReference type="RefSeq" id="WP_194738529.1">
    <property type="nucleotide sequence ID" value="NZ_JADKYY010000002.1"/>
</dbReference>
<sequence>MKLFNKTHLILSSITFTILFLMNYLGSDASDRISRALLNAVAGVVGLSIGMFILYKNKDDKNPPDRFD</sequence>
<reference evidence="2" key="1">
    <citation type="submission" date="2020-11" db="EMBL/GenBank/DDBJ databases">
        <title>Genome seq and assembly of Planobacterium sp.</title>
        <authorList>
            <person name="Chhetri G."/>
        </authorList>
    </citation>
    <scope>NUCLEOTIDE SEQUENCE</scope>
    <source>
        <strain evidence="2">GCR5</strain>
    </source>
</reference>
<name>A0A930YUH9_9FLAO</name>
<organism evidence="2 3">
    <name type="scientific">Planobacterium oryzisoli</name>
    <dbReference type="NCBI Taxonomy" id="2771435"/>
    <lineage>
        <taxon>Bacteria</taxon>
        <taxon>Pseudomonadati</taxon>
        <taxon>Bacteroidota</taxon>
        <taxon>Flavobacteriia</taxon>
        <taxon>Flavobacteriales</taxon>
        <taxon>Weeksellaceae</taxon>
        <taxon>Chryseobacterium group</taxon>
        <taxon>Chryseobacterium</taxon>
    </lineage>
</organism>
<evidence type="ECO:0000313" key="3">
    <source>
        <dbReference type="Proteomes" id="UP000694480"/>
    </source>
</evidence>
<feature type="transmembrane region" description="Helical" evidence="1">
    <location>
        <begin position="37"/>
        <end position="55"/>
    </location>
</feature>
<evidence type="ECO:0000256" key="1">
    <source>
        <dbReference type="SAM" id="Phobius"/>
    </source>
</evidence>
<feature type="transmembrane region" description="Helical" evidence="1">
    <location>
        <begin position="7"/>
        <end position="25"/>
    </location>
</feature>
<evidence type="ECO:0000313" key="2">
    <source>
        <dbReference type="EMBL" id="MBF5026595.1"/>
    </source>
</evidence>
<dbReference type="Proteomes" id="UP000694480">
    <property type="component" value="Unassembled WGS sequence"/>
</dbReference>
<keyword evidence="1" id="KW-1133">Transmembrane helix</keyword>
<proteinExistence type="predicted"/>
<accession>A0A930YUH9</accession>
<dbReference type="AlphaFoldDB" id="A0A930YUH9"/>
<dbReference type="EMBL" id="JADKYY010000002">
    <property type="protein sequence ID" value="MBF5026595.1"/>
    <property type="molecule type" value="Genomic_DNA"/>
</dbReference>